<gene>
    <name evidence="2" type="ORF">SCD90_13740</name>
</gene>
<accession>A0ABU4RQK2</accession>
<proteinExistence type="predicted"/>
<protein>
    <submittedName>
        <fullName evidence="2">Uncharacterized protein</fullName>
    </submittedName>
</protein>
<name>A0ABU4RQK2_9HYPH</name>
<evidence type="ECO:0000313" key="2">
    <source>
        <dbReference type="EMBL" id="MDX6807128.1"/>
    </source>
</evidence>
<organism evidence="2 3">
    <name type="scientific">Terrihabitans rhizophilus</name>
    <dbReference type="NCBI Taxonomy" id="3092662"/>
    <lineage>
        <taxon>Bacteria</taxon>
        <taxon>Pseudomonadati</taxon>
        <taxon>Pseudomonadota</taxon>
        <taxon>Alphaproteobacteria</taxon>
        <taxon>Hyphomicrobiales</taxon>
        <taxon>Terrihabitans</taxon>
    </lineage>
</organism>
<keyword evidence="1" id="KW-0812">Transmembrane</keyword>
<sequence>MRMGCGWTFLARLAGLAIVASFVAASILFMEKRQERGDRRGIPEAFVLGERYWRSDLRLSVMQDCGAGVFDLNQKTIDTVRQGGLAYLETLPKNVAGQRWMATPAPKDWIDSSISEGDWGCFRGLDPKILARIKAALAHRGSYYTVADEGHPIANAYFLLVLPDEGLVVSKAQ</sequence>
<dbReference type="RefSeq" id="WP_319845250.1">
    <property type="nucleotide sequence ID" value="NZ_JAXAFJ010000009.1"/>
</dbReference>
<keyword evidence="1" id="KW-0472">Membrane</keyword>
<feature type="transmembrane region" description="Helical" evidence="1">
    <location>
        <begin position="6"/>
        <end position="30"/>
    </location>
</feature>
<evidence type="ECO:0000313" key="3">
    <source>
        <dbReference type="Proteomes" id="UP001274321"/>
    </source>
</evidence>
<keyword evidence="3" id="KW-1185">Reference proteome</keyword>
<dbReference type="Proteomes" id="UP001274321">
    <property type="component" value="Unassembled WGS sequence"/>
</dbReference>
<dbReference type="EMBL" id="JAXAFJ010000009">
    <property type="protein sequence ID" value="MDX6807128.1"/>
    <property type="molecule type" value="Genomic_DNA"/>
</dbReference>
<keyword evidence="1" id="KW-1133">Transmembrane helix</keyword>
<reference evidence="2 3" key="1">
    <citation type="submission" date="2023-11" db="EMBL/GenBank/DDBJ databases">
        <authorList>
            <person name="Bao R."/>
        </authorList>
    </citation>
    <scope>NUCLEOTIDE SEQUENCE [LARGE SCALE GENOMIC DNA]</scope>
    <source>
        <strain evidence="2 3">PJ23</strain>
    </source>
</reference>
<comment type="caution">
    <text evidence="2">The sequence shown here is derived from an EMBL/GenBank/DDBJ whole genome shotgun (WGS) entry which is preliminary data.</text>
</comment>
<evidence type="ECO:0000256" key="1">
    <source>
        <dbReference type="SAM" id="Phobius"/>
    </source>
</evidence>